<evidence type="ECO:0000256" key="6">
    <source>
        <dbReference type="PIRSR" id="PIRSR625705-1"/>
    </source>
</evidence>
<dbReference type="CDD" id="cd06563">
    <property type="entry name" value="GH20_chitobiase-like"/>
    <property type="match status" value="1"/>
</dbReference>
<evidence type="ECO:0000256" key="5">
    <source>
        <dbReference type="ARBA" id="ARBA00023295"/>
    </source>
</evidence>
<dbReference type="Gene3D" id="3.30.379.10">
    <property type="entry name" value="Chitobiase/beta-hexosaminidase domain 2-like"/>
    <property type="match status" value="1"/>
</dbReference>
<feature type="domain" description="Beta-hexosaminidase bacterial type N-terminal" evidence="8">
    <location>
        <begin position="27"/>
        <end position="155"/>
    </location>
</feature>
<comment type="caution">
    <text evidence="9">The sequence shown here is derived from an EMBL/GenBank/DDBJ whole genome shotgun (WGS) entry which is preliminary data.</text>
</comment>
<dbReference type="Proteomes" id="UP000468581">
    <property type="component" value="Unassembled WGS sequence"/>
</dbReference>
<dbReference type="SUPFAM" id="SSF51445">
    <property type="entry name" value="(Trans)glycosidases"/>
    <property type="match status" value="1"/>
</dbReference>
<keyword evidence="10" id="KW-1185">Reference proteome</keyword>
<proteinExistence type="inferred from homology"/>
<dbReference type="Pfam" id="PF02838">
    <property type="entry name" value="Glyco_hydro_20b"/>
    <property type="match status" value="1"/>
</dbReference>
<dbReference type="PROSITE" id="PS51257">
    <property type="entry name" value="PROKAR_LIPOPROTEIN"/>
    <property type="match status" value="1"/>
</dbReference>
<evidence type="ECO:0000313" key="10">
    <source>
        <dbReference type="Proteomes" id="UP000468581"/>
    </source>
</evidence>
<evidence type="ECO:0000256" key="1">
    <source>
        <dbReference type="ARBA" id="ARBA00001231"/>
    </source>
</evidence>
<dbReference type="PRINTS" id="PR00738">
    <property type="entry name" value="GLHYDRLASE20"/>
</dbReference>
<evidence type="ECO:0000259" key="7">
    <source>
        <dbReference type="Pfam" id="PF00728"/>
    </source>
</evidence>
<feature type="domain" description="Glycoside hydrolase family 20 catalytic" evidence="7">
    <location>
        <begin position="159"/>
        <end position="504"/>
    </location>
</feature>
<evidence type="ECO:0000313" key="9">
    <source>
        <dbReference type="EMBL" id="NER12704.1"/>
    </source>
</evidence>
<evidence type="ECO:0000256" key="2">
    <source>
        <dbReference type="ARBA" id="ARBA00006285"/>
    </source>
</evidence>
<reference evidence="9 10" key="1">
    <citation type="submission" date="2020-01" db="EMBL/GenBank/DDBJ databases">
        <title>Leptobacterium flavescens.</title>
        <authorList>
            <person name="Wang G."/>
        </authorList>
    </citation>
    <scope>NUCLEOTIDE SEQUENCE [LARGE SCALE GENOMIC DNA]</scope>
    <source>
        <strain evidence="9 10">KCTC 22160</strain>
    </source>
</reference>
<evidence type="ECO:0000256" key="3">
    <source>
        <dbReference type="ARBA" id="ARBA00012663"/>
    </source>
</evidence>
<keyword evidence="4 9" id="KW-0378">Hydrolase</keyword>
<dbReference type="Gene3D" id="3.20.20.80">
    <property type="entry name" value="Glycosidases"/>
    <property type="match status" value="1"/>
</dbReference>
<sequence>MSNRLLISVLFLLGIGCTSTDIKPEIPRIIPQPLEIELNKGAFTLNPQTTLKADETLGVNASYLKNLIREGTGIELEETETIAANQIVLEVAGTDTENEEAYELEIDKNSIKIKAAGNRGIFYGIQSLRQLFPPCFEDGSCEDEKFAIQALNIKDEPRFVYRGMHLDVGRHFFDIDDIKTYIDMLAMLKMNTFHWHLTEDQGWRIEIKKYPRLTEVGAYRKETLIGHYNDQPHKFDGKRYGGFYTQEQVKEIVAYAAERQITVVPEIEMPGHSQAAIAAYPELGCAKEPVEVATKWGIFEEIYCPNEKTFAFLEGVLDEVIALFPSEYIHIGGDEAPKTRWKSCAHCQQLIKKEGLKDEHELQSYFITRMEKYLNSKGRQIIGWDEILEGGLAPNATVMSWRGMQGGIEAAKHGNHVVMTPTSHSYFDYYQSENENEPLAIGGFLPLKKVYEFNPIPEELNAEEAKLVLGAQGNIWTEYMPDFDKVTYMAFPRAIALSEVVWSEDTDKDYLEFISRLERFQERMDHLNIKYANHLYEIEGELINEDGNLFYELKTLLPDKEIRYTVDGTDLNSSSPLYTSPIKIDRNITIKAGVYEDGELLGSQFVQKLNYHKAVNKKIELNVQPHEAYNAGGREALINSINGNSKRFGDSEWLGFWGDDLEILIDLEEEVPVKKISTRFFNANGQWVYAPGSVTFSLSADKENMNSVTVERDKNSGDLIIPMSASFAEEKVRYIKIEVENYGLIPDGKQGAGNRAWTFIDEIIVE</sequence>
<dbReference type="SUPFAM" id="SSF49785">
    <property type="entry name" value="Galactose-binding domain-like"/>
    <property type="match status" value="1"/>
</dbReference>
<protein>
    <recommendedName>
        <fullName evidence="3">beta-N-acetylhexosaminidase</fullName>
        <ecNumber evidence="3">3.2.1.52</ecNumber>
    </recommendedName>
</protein>
<dbReference type="Pfam" id="PF13287">
    <property type="entry name" value="Fn3_assoc"/>
    <property type="match status" value="1"/>
</dbReference>
<dbReference type="Gene3D" id="2.60.120.260">
    <property type="entry name" value="Galactose-binding domain-like"/>
    <property type="match status" value="1"/>
</dbReference>
<dbReference type="PANTHER" id="PTHR22600:SF57">
    <property type="entry name" value="BETA-N-ACETYLHEXOSAMINIDASE"/>
    <property type="match status" value="1"/>
</dbReference>
<dbReference type="InterPro" id="IPR015882">
    <property type="entry name" value="HEX_bac_N"/>
</dbReference>
<organism evidence="9 10">
    <name type="scientific">Leptobacterium flavescens</name>
    <dbReference type="NCBI Taxonomy" id="472055"/>
    <lineage>
        <taxon>Bacteria</taxon>
        <taxon>Pseudomonadati</taxon>
        <taxon>Bacteroidota</taxon>
        <taxon>Flavobacteriia</taxon>
        <taxon>Flavobacteriales</taxon>
        <taxon>Flavobacteriaceae</taxon>
        <taxon>Leptobacterium</taxon>
    </lineage>
</organism>
<dbReference type="AlphaFoldDB" id="A0A6P0UHI3"/>
<evidence type="ECO:0000256" key="4">
    <source>
        <dbReference type="ARBA" id="ARBA00022801"/>
    </source>
</evidence>
<dbReference type="GO" id="GO:0030203">
    <property type="term" value="P:glycosaminoglycan metabolic process"/>
    <property type="evidence" value="ECO:0007669"/>
    <property type="project" value="TreeGrafter"/>
</dbReference>
<dbReference type="GO" id="GO:0016020">
    <property type="term" value="C:membrane"/>
    <property type="evidence" value="ECO:0007669"/>
    <property type="project" value="TreeGrafter"/>
</dbReference>
<dbReference type="InterPro" id="IPR026876">
    <property type="entry name" value="Fn3_assoc_repeat"/>
</dbReference>
<dbReference type="Pfam" id="PF00728">
    <property type="entry name" value="Glyco_hydro_20"/>
    <property type="match status" value="1"/>
</dbReference>
<dbReference type="RefSeq" id="WP_163605716.1">
    <property type="nucleotide sequence ID" value="NZ_JAABOO010000001.1"/>
</dbReference>
<comment type="catalytic activity">
    <reaction evidence="1">
        <text>Hydrolysis of terminal non-reducing N-acetyl-D-hexosamine residues in N-acetyl-beta-D-hexosaminides.</text>
        <dbReference type="EC" id="3.2.1.52"/>
    </reaction>
</comment>
<keyword evidence="5" id="KW-0326">Glycosidase</keyword>
<dbReference type="InterPro" id="IPR017853">
    <property type="entry name" value="GH"/>
</dbReference>
<dbReference type="InterPro" id="IPR008979">
    <property type="entry name" value="Galactose-bd-like_sf"/>
</dbReference>
<accession>A0A6P0UHI3</accession>
<dbReference type="SUPFAM" id="SSF55545">
    <property type="entry name" value="beta-N-acetylhexosaminidase-like domain"/>
    <property type="match status" value="1"/>
</dbReference>
<dbReference type="GO" id="GO:0004563">
    <property type="term" value="F:beta-N-acetylhexosaminidase activity"/>
    <property type="evidence" value="ECO:0007669"/>
    <property type="project" value="UniProtKB-EC"/>
</dbReference>
<dbReference type="PANTHER" id="PTHR22600">
    <property type="entry name" value="BETA-HEXOSAMINIDASE"/>
    <property type="match status" value="1"/>
</dbReference>
<name>A0A6P0UHI3_9FLAO</name>
<dbReference type="EC" id="3.2.1.52" evidence="3"/>
<gene>
    <name evidence="9" type="ORF">GWK08_04575</name>
</gene>
<evidence type="ECO:0000259" key="8">
    <source>
        <dbReference type="Pfam" id="PF02838"/>
    </source>
</evidence>
<dbReference type="InterPro" id="IPR025705">
    <property type="entry name" value="Beta_hexosaminidase_sua/sub"/>
</dbReference>
<dbReference type="GO" id="GO:0005975">
    <property type="term" value="P:carbohydrate metabolic process"/>
    <property type="evidence" value="ECO:0007669"/>
    <property type="project" value="InterPro"/>
</dbReference>
<comment type="similarity">
    <text evidence="2">Belongs to the glycosyl hydrolase 20 family.</text>
</comment>
<feature type="active site" description="Proton donor" evidence="6">
    <location>
        <position position="335"/>
    </location>
</feature>
<dbReference type="EMBL" id="JAABOO010000001">
    <property type="protein sequence ID" value="NER12704.1"/>
    <property type="molecule type" value="Genomic_DNA"/>
</dbReference>
<dbReference type="InterPro" id="IPR029018">
    <property type="entry name" value="Hex-like_dom2"/>
</dbReference>
<dbReference type="InterPro" id="IPR015883">
    <property type="entry name" value="Glyco_hydro_20_cat"/>
</dbReference>